<feature type="chain" id="PRO_5010270923" description="SipW-cognate class signal peptide" evidence="1">
    <location>
        <begin position="26"/>
        <end position="224"/>
    </location>
</feature>
<sequence>MKKKYVKLAGAVGLLAVAAIGGSLAASYSTTENIGAAVVDITEGSVNVEIEGTGLSTLRESNGEIVIGSDKECKLDLKNTSRGENAYSMYSKVVISSTWNNDTLDEKELEDDYVGFKIDGKLIKKVDSYDEQYKVGDWIVAKNDGIEMVLYYTKKIEPGEKSSDFLDAISYDSRINNDYIDGKLQFKIAAYSVQAQNVEKGMPAEWGVFPTLDGKGNIEKIAEE</sequence>
<dbReference type="OrthoDB" id="2047690at2"/>
<gene>
    <name evidence="2" type="ORF">SAMN02910414_00623</name>
</gene>
<proteinExistence type="predicted"/>
<evidence type="ECO:0008006" key="4">
    <source>
        <dbReference type="Google" id="ProtNLM"/>
    </source>
</evidence>
<keyword evidence="1" id="KW-0732">Signal</keyword>
<dbReference type="RefSeq" id="WP_074716093.1">
    <property type="nucleotide sequence ID" value="NZ_FNPG01000007.1"/>
</dbReference>
<dbReference type="STRING" id="1122142.SAMN02910414_00623"/>
<evidence type="ECO:0000256" key="1">
    <source>
        <dbReference type="SAM" id="SignalP"/>
    </source>
</evidence>
<accession>A0A1H3GQS7</accession>
<dbReference type="AlphaFoldDB" id="A0A1H3GQS7"/>
<feature type="signal peptide" evidence="1">
    <location>
        <begin position="1"/>
        <end position="25"/>
    </location>
</feature>
<name>A0A1H3GQS7_9FIRM</name>
<dbReference type="EMBL" id="FNPG01000007">
    <property type="protein sequence ID" value="SDY05673.1"/>
    <property type="molecule type" value="Genomic_DNA"/>
</dbReference>
<organism evidence="2 3">
    <name type="scientific">Lachnobacterium bovis DSM 14045</name>
    <dbReference type="NCBI Taxonomy" id="1122142"/>
    <lineage>
        <taxon>Bacteria</taxon>
        <taxon>Bacillati</taxon>
        <taxon>Bacillota</taxon>
        <taxon>Clostridia</taxon>
        <taxon>Lachnospirales</taxon>
        <taxon>Lachnospiraceae</taxon>
        <taxon>Lachnobacterium</taxon>
    </lineage>
</organism>
<reference evidence="2 3" key="1">
    <citation type="submission" date="2016-10" db="EMBL/GenBank/DDBJ databases">
        <authorList>
            <person name="de Groot N.N."/>
        </authorList>
    </citation>
    <scope>NUCLEOTIDE SEQUENCE [LARGE SCALE GENOMIC DNA]</scope>
    <source>
        <strain evidence="2 3">DSM 14045</strain>
    </source>
</reference>
<evidence type="ECO:0000313" key="3">
    <source>
        <dbReference type="Proteomes" id="UP000183918"/>
    </source>
</evidence>
<dbReference type="Proteomes" id="UP000183918">
    <property type="component" value="Unassembled WGS sequence"/>
</dbReference>
<protein>
    <recommendedName>
        <fullName evidence="4">SipW-cognate class signal peptide</fullName>
    </recommendedName>
</protein>
<evidence type="ECO:0000313" key="2">
    <source>
        <dbReference type="EMBL" id="SDY05673.1"/>
    </source>
</evidence>
<keyword evidence="3" id="KW-1185">Reference proteome</keyword>